<protein>
    <submittedName>
        <fullName evidence="2">Rhodanese-related sulfurtransferase</fullName>
    </submittedName>
</protein>
<dbReference type="InterPro" id="IPR001763">
    <property type="entry name" value="Rhodanese-like_dom"/>
</dbReference>
<keyword evidence="3" id="KW-1185">Reference proteome</keyword>
<dbReference type="EMBL" id="FOFN01000005">
    <property type="protein sequence ID" value="SER07248.1"/>
    <property type="molecule type" value="Genomic_DNA"/>
</dbReference>
<organism evidence="2 3">
    <name type="scientific">Hyunsoonleella jejuensis</name>
    <dbReference type="NCBI Taxonomy" id="419940"/>
    <lineage>
        <taxon>Bacteria</taxon>
        <taxon>Pseudomonadati</taxon>
        <taxon>Bacteroidota</taxon>
        <taxon>Flavobacteriia</taxon>
        <taxon>Flavobacteriales</taxon>
        <taxon>Flavobacteriaceae</taxon>
    </lineage>
</organism>
<evidence type="ECO:0000313" key="2">
    <source>
        <dbReference type="EMBL" id="SER07248.1"/>
    </source>
</evidence>
<evidence type="ECO:0000259" key="1">
    <source>
        <dbReference type="PROSITE" id="PS50206"/>
    </source>
</evidence>
<dbReference type="CDD" id="cd00158">
    <property type="entry name" value="RHOD"/>
    <property type="match status" value="1"/>
</dbReference>
<dbReference type="STRING" id="419940.SAMN05421824_2969"/>
<dbReference type="SMART" id="SM00450">
    <property type="entry name" value="RHOD"/>
    <property type="match status" value="1"/>
</dbReference>
<dbReference type="Pfam" id="PF00581">
    <property type="entry name" value="Rhodanese"/>
    <property type="match status" value="1"/>
</dbReference>
<dbReference type="PANTHER" id="PTHR45431:SF3">
    <property type="entry name" value="RHODANESE-LIKE DOMAIN-CONTAINING PROTEIN 15, CHLOROPLASTIC"/>
    <property type="match status" value="1"/>
</dbReference>
<dbReference type="Gene3D" id="3.40.250.10">
    <property type="entry name" value="Rhodanese-like domain"/>
    <property type="match status" value="1"/>
</dbReference>
<reference evidence="2 3" key="1">
    <citation type="submission" date="2016-10" db="EMBL/GenBank/DDBJ databases">
        <authorList>
            <person name="de Groot N.N."/>
        </authorList>
    </citation>
    <scope>NUCLEOTIDE SEQUENCE [LARGE SCALE GENOMIC DNA]</scope>
    <source>
        <strain evidence="2 3">DSM 21035</strain>
    </source>
</reference>
<sequence length="164" mass="18998">MRYFIFIVCMCVSVSGFSQKKLAKLLKQQNKETIPYISVDSLKNIQEQVTLLDSREEREFKTSHIKDAIYVGYDFFSLDSVQEKLPNKKSPIVVYCSLGIRSEDIAEKLKKAGYTNVLNLYGGIFEWKNNDLDVLNSKEKPTDSVHTFSKVWSKWLHKGIKVYD</sequence>
<proteinExistence type="predicted"/>
<dbReference type="Proteomes" id="UP000198999">
    <property type="component" value="Unassembled WGS sequence"/>
</dbReference>
<dbReference type="SUPFAM" id="SSF52821">
    <property type="entry name" value="Rhodanese/Cell cycle control phosphatase"/>
    <property type="match status" value="1"/>
</dbReference>
<dbReference type="AlphaFoldDB" id="A0A1H9L7G2"/>
<dbReference type="PROSITE" id="PS50206">
    <property type="entry name" value="RHODANESE_3"/>
    <property type="match status" value="1"/>
</dbReference>
<gene>
    <name evidence="2" type="ORF">SAMN05421824_2969</name>
</gene>
<dbReference type="NCBIfam" id="NF045521">
    <property type="entry name" value="rhoda_near_glyco"/>
    <property type="match status" value="1"/>
</dbReference>
<dbReference type="OrthoDB" id="598065at2"/>
<accession>A0A1H9L7G2</accession>
<keyword evidence="2" id="KW-0808">Transferase</keyword>
<dbReference type="PANTHER" id="PTHR45431">
    <property type="entry name" value="RHODANESE-LIKE DOMAIN-CONTAINING PROTEIN 15, CHLOROPLASTIC"/>
    <property type="match status" value="1"/>
</dbReference>
<feature type="domain" description="Rhodanese" evidence="1">
    <location>
        <begin position="45"/>
        <end position="136"/>
    </location>
</feature>
<dbReference type="InterPro" id="IPR052367">
    <property type="entry name" value="Thiosulfate_ST/Rhodanese-like"/>
</dbReference>
<name>A0A1H9L7G2_9FLAO</name>
<dbReference type="GO" id="GO:0016740">
    <property type="term" value="F:transferase activity"/>
    <property type="evidence" value="ECO:0007669"/>
    <property type="project" value="UniProtKB-KW"/>
</dbReference>
<dbReference type="InterPro" id="IPR036873">
    <property type="entry name" value="Rhodanese-like_dom_sf"/>
</dbReference>
<evidence type="ECO:0000313" key="3">
    <source>
        <dbReference type="Proteomes" id="UP000198999"/>
    </source>
</evidence>